<feature type="non-terminal residue" evidence="2">
    <location>
        <position position="1"/>
    </location>
</feature>
<evidence type="ECO:0000256" key="1">
    <source>
        <dbReference type="SAM" id="MobiDB-lite"/>
    </source>
</evidence>
<accession>A0ABC8QNE5</accession>
<sequence>GNSKAITPPDKARTIGRSVEVGGSPGKEGSKVPSFARIDGGRGMARSVTGISSDIPEEFDKSGGSSGAWASSGTWTSYSIDASLEASALVSAKMSQGPLSRP</sequence>
<organism evidence="2 3">
    <name type="scientific">Ilex paraguariensis</name>
    <name type="common">yerba mate</name>
    <dbReference type="NCBI Taxonomy" id="185542"/>
    <lineage>
        <taxon>Eukaryota</taxon>
        <taxon>Viridiplantae</taxon>
        <taxon>Streptophyta</taxon>
        <taxon>Embryophyta</taxon>
        <taxon>Tracheophyta</taxon>
        <taxon>Spermatophyta</taxon>
        <taxon>Magnoliopsida</taxon>
        <taxon>eudicotyledons</taxon>
        <taxon>Gunneridae</taxon>
        <taxon>Pentapetalae</taxon>
        <taxon>asterids</taxon>
        <taxon>campanulids</taxon>
        <taxon>Aquifoliales</taxon>
        <taxon>Aquifoliaceae</taxon>
        <taxon>Ilex</taxon>
    </lineage>
</organism>
<name>A0ABC8QNE5_9AQUA</name>
<evidence type="ECO:0000313" key="2">
    <source>
        <dbReference type="EMBL" id="CAK9133736.1"/>
    </source>
</evidence>
<protein>
    <submittedName>
        <fullName evidence="2">Uncharacterized protein</fullName>
    </submittedName>
</protein>
<dbReference type="Proteomes" id="UP001642360">
    <property type="component" value="Unassembled WGS sequence"/>
</dbReference>
<evidence type="ECO:0000313" key="3">
    <source>
        <dbReference type="Proteomes" id="UP001642360"/>
    </source>
</evidence>
<comment type="caution">
    <text evidence="2">The sequence shown here is derived from an EMBL/GenBank/DDBJ whole genome shotgun (WGS) entry which is preliminary data.</text>
</comment>
<feature type="region of interest" description="Disordered" evidence="1">
    <location>
        <begin position="1"/>
        <end position="70"/>
    </location>
</feature>
<keyword evidence="3" id="KW-1185">Reference proteome</keyword>
<proteinExistence type="predicted"/>
<gene>
    <name evidence="2" type="ORF">ILEXP_LOCUS656</name>
</gene>
<dbReference type="AlphaFoldDB" id="A0ABC8QNE5"/>
<reference evidence="2 3" key="1">
    <citation type="submission" date="2024-02" db="EMBL/GenBank/DDBJ databases">
        <authorList>
            <person name="Vignale AGUSTIN F."/>
            <person name="Sosa J E."/>
            <person name="Modenutti C."/>
        </authorList>
    </citation>
    <scope>NUCLEOTIDE SEQUENCE [LARGE SCALE GENOMIC DNA]</scope>
</reference>
<dbReference type="EMBL" id="CAUOFW020000148">
    <property type="protein sequence ID" value="CAK9133736.1"/>
    <property type="molecule type" value="Genomic_DNA"/>
</dbReference>